<organism evidence="1 2">
    <name type="scientific">Promicromonospora iranensis</name>
    <dbReference type="NCBI Taxonomy" id="1105144"/>
    <lineage>
        <taxon>Bacteria</taxon>
        <taxon>Bacillati</taxon>
        <taxon>Actinomycetota</taxon>
        <taxon>Actinomycetes</taxon>
        <taxon>Micrococcales</taxon>
        <taxon>Promicromonosporaceae</taxon>
        <taxon>Promicromonospora</taxon>
    </lineage>
</organism>
<dbReference type="EMBL" id="JAVDYE010000001">
    <property type="protein sequence ID" value="MDR7381671.1"/>
    <property type="molecule type" value="Genomic_DNA"/>
</dbReference>
<sequence>MSLSTAMFVLDEIETSICRHYGEHTEHTWYTRRSGTDGEYVAVVDHPALPGALETTMFRVCRGAAVDLADTWAFFDDLAPAAAFARAGRMSNMMPSWDLFEAAEVRAFCSEHHRDEVALLLGRQVYERSEIHAHAARFAGGAAARAHAPGRPEN</sequence>
<protein>
    <submittedName>
        <fullName evidence="1">Uncharacterized protein</fullName>
    </submittedName>
</protein>
<keyword evidence="2" id="KW-1185">Reference proteome</keyword>
<gene>
    <name evidence="1" type="ORF">J2S48_001186</name>
</gene>
<dbReference type="Proteomes" id="UP001183585">
    <property type="component" value="Unassembled WGS sequence"/>
</dbReference>
<accession>A0ABU2CK13</accession>
<reference evidence="1 2" key="1">
    <citation type="submission" date="2023-07" db="EMBL/GenBank/DDBJ databases">
        <title>Sequencing the genomes of 1000 actinobacteria strains.</title>
        <authorList>
            <person name="Klenk H.-P."/>
        </authorList>
    </citation>
    <scope>NUCLEOTIDE SEQUENCE [LARGE SCALE GENOMIC DNA]</scope>
    <source>
        <strain evidence="1 2">DSM 45554</strain>
    </source>
</reference>
<name>A0ABU2CK13_9MICO</name>
<proteinExistence type="predicted"/>
<comment type="caution">
    <text evidence="1">The sequence shown here is derived from an EMBL/GenBank/DDBJ whole genome shotgun (WGS) entry which is preliminary data.</text>
</comment>
<dbReference type="RefSeq" id="WP_310242960.1">
    <property type="nucleotide sequence ID" value="NZ_JAVDYE010000001.1"/>
</dbReference>
<evidence type="ECO:0000313" key="1">
    <source>
        <dbReference type="EMBL" id="MDR7381671.1"/>
    </source>
</evidence>
<evidence type="ECO:0000313" key="2">
    <source>
        <dbReference type="Proteomes" id="UP001183585"/>
    </source>
</evidence>